<feature type="transmembrane region" description="Helical" evidence="7">
    <location>
        <begin position="40"/>
        <end position="64"/>
    </location>
</feature>
<dbReference type="Proteomes" id="UP001501321">
    <property type="component" value="Unassembled WGS sequence"/>
</dbReference>
<evidence type="ECO:0000256" key="6">
    <source>
        <dbReference type="ARBA" id="ARBA00023136"/>
    </source>
</evidence>
<evidence type="ECO:0000256" key="4">
    <source>
        <dbReference type="ARBA" id="ARBA00022692"/>
    </source>
</evidence>
<feature type="transmembrane region" description="Helical" evidence="7">
    <location>
        <begin position="185"/>
        <end position="204"/>
    </location>
</feature>
<gene>
    <name evidence="8" type="ORF">GCM10023095_08530</name>
</gene>
<comment type="subcellular location">
    <subcellularLocation>
        <location evidence="1">Cell membrane</location>
        <topology evidence="1">Multi-pass membrane protein</topology>
    </subcellularLocation>
</comment>
<keyword evidence="3" id="KW-1003">Cell membrane</keyword>
<dbReference type="PIRSF" id="PIRSF006324">
    <property type="entry name" value="LeuE"/>
    <property type="match status" value="1"/>
</dbReference>
<evidence type="ECO:0000256" key="2">
    <source>
        <dbReference type="ARBA" id="ARBA00007928"/>
    </source>
</evidence>
<dbReference type="Pfam" id="PF01810">
    <property type="entry name" value="LysE"/>
    <property type="match status" value="1"/>
</dbReference>
<dbReference type="RefSeq" id="WP_345010420.1">
    <property type="nucleotide sequence ID" value="NZ_BAABFC010000006.1"/>
</dbReference>
<reference evidence="9" key="1">
    <citation type="journal article" date="2019" name="Int. J. Syst. Evol. Microbiol.">
        <title>The Global Catalogue of Microorganisms (GCM) 10K type strain sequencing project: providing services to taxonomists for standard genome sequencing and annotation.</title>
        <authorList>
            <consortium name="The Broad Institute Genomics Platform"/>
            <consortium name="The Broad Institute Genome Sequencing Center for Infectious Disease"/>
            <person name="Wu L."/>
            <person name="Ma J."/>
        </authorList>
    </citation>
    <scope>NUCLEOTIDE SEQUENCE [LARGE SCALE GENOMIC DNA]</scope>
    <source>
        <strain evidence="9">JCM 32226</strain>
    </source>
</reference>
<accession>A0ABP8Q0Q9</accession>
<keyword evidence="4 7" id="KW-0812">Transmembrane</keyword>
<comment type="similarity">
    <text evidence="2">Belongs to the Rht family.</text>
</comment>
<evidence type="ECO:0000256" key="7">
    <source>
        <dbReference type="SAM" id="Phobius"/>
    </source>
</evidence>
<evidence type="ECO:0000313" key="8">
    <source>
        <dbReference type="EMBL" id="GAA4495412.1"/>
    </source>
</evidence>
<keyword evidence="6 7" id="KW-0472">Membrane</keyword>
<proteinExistence type="inferred from homology"/>
<dbReference type="InterPro" id="IPR001123">
    <property type="entry name" value="LeuE-type"/>
</dbReference>
<feature type="transmembrane region" description="Helical" evidence="7">
    <location>
        <begin position="150"/>
        <end position="173"/>
    </location>
</feature>
<feature type="transmembrane region" description="Helical" evidence="7">
    <location>
        <begin position="70"/>
        <end position="88"/>
    </location>
</feature>
<evidence type="ECO:0000256" key="5">
    <source>
        <dbReference type="ARBA" id="ARBA00022989"/>
    </source>
</evidence>
<keyword evidence="5 7" id="KW-1133">Transmembrane helix</keyword>
<dbReference type="PANTHER" id="PTHR30086">
    <property type="entry name" value="ARGININE EXPORTER PROTEIN ARGO"/>
    <property type="match status" value="1"/>
</dbReference>
<comment type="caution">
    <text evidence="8">The sequence shown here is derived from an EMBL/GenBank/DDBJ whole genome shotgun (WGS) entry which is preliminary data.</text>
</comment>
<dbReference type="EMBL" id="BAABFC010000006">
    <property type="protein sequence ID" value="GAA4495412.1"/>
    <property type="molecule type" value="Genomic_DNA"/>
</dbReference>
<name>A0ABP8Q0Q9_9GAMM</name>
<sequence length="208" mass="22465">MALDMWLAFFAACWVISLSPGAGAIASMSSGLQVGLWRGYWNILGLQLALAVQILIVAAGVGAVLVASELAFNLIKWFGVLYLIYLAYRQWRQAPQAIKAQTDPVQIPGPALLAKGFLVNISNPKAIVFMLAVLPQFIDPAAPLVPQYGLMLITMISVDVLVMTGYTCLAAKVLQLLRTPRQQRLLNRSFASLFVGAASVLALVHRGN</sequence>
<evidence type="ECO:0000313" key="9">
    <source>
        <dbReference type="Proteomes" id="UP001501321"/>
    </source>
</evidence>
<evidence type="ECO:0000256" key="3">
    <source>
        <dbReference type="ARBA" id="ARBA00022475"/>
    </source>
</evidence>
<organism evidence="8 9">
    <name type="scientific">Pseudaeromonas paramecii</name>
    <dbReference type="NCBI Taxonomy" id="2138166"/>
    <lineage>
        <taxon>Bacteria</taxon>
        <taxon>Pseudomonadati</taxon>
        <taxon>Pseudomonadota</taxon>
        <taxon>Gammaproteobacteria</taxon>
        <taxon>Aeromonadales</taxon>
        <taxon>Aeromonadaceae</taxon>
        <taxon>Pseudaeromonas</taxon>
    </lineage>
</organism>
<protein>
    <submittedName>
        <fullName evidence="8">LysE family transporter</fullName>
    </submittedName>
</protein>
<keyword evidence="9" id="KW-1185">Reference proteome</keyword>
<feature type="transmembrane region" description="Helical" evidence="7">
    <location>
        <begin position="117"/>
        <end position="138"/>
    </location>
</feature>
<evidence type="ECO:0000256" key="1">
    <source>
        <dbReference type="ARBA" id="ARBA00004651"/>
    </source>
</evidence>
<feature type="transmembrane region" description="Helical" evidence="7">
    <location>
        <begin position="6"/>
        <end position="28"/>
    </location>
</feature>
<dbReference type="PANTHER" id="PTHR30086:SF14">
    <property type="entry name" value="HOMOSERINE_HOMOSERINE LACTONE EFFLUX PROTEIN"/>
    <property type="match status" value="1"/>
</dbReference>